<evidence type="ECO:0000313" key="1">
    <source>
        <dbReference type="EMBL" id="UQS83966.1"/>
    </source>
</evidence>
<dbReference type="Proteomes" id="UP000831947">
    <property type="component" value="Chromosome"/>
</dbReference>
<keyword evidence="2" id="KW-1185">Reference proteome</keyword>
<organism evidence="1 2">
    <name type="scientific">Bombilactobacillus thymidiniphilus</name>
    <dbReference type="NCBI Taxonomy" id="2923363"/>
    <lineage>
        <taxon>Bacteria</taxon>
        <taxon>Bacillati</taxon>
        <taxon>Bacillota</taxon>
        <taxon>Bacilli</taxon>
        <taxon>Lactobacillales</taxon>
        <taxon>Lactobacillaceae</taxon>
        <taxon>Bombilactobacillus</taxon>
    </lineage>
</organism>
<accession>A0ABY4PE15</accession>
<evidence type="ECO:0000313" key="2">
    <source>
        <dbReference type="Proteomes" id="UP000831947"/>
    </source>
</evidence>
<gene>
    <name evidence="1" type="ORF">MOO47_01910</name>
</gene>
<sequence>MLFFGRPVSDYEVIGIFTKISGERVTTKRVCHNVSRREAVLKMKQWVQNEYSETLDIHRPIKINAKNTH</sequence>
<dbReference type="EMBL" id="CP093365">
    <property type="protein sequence ID" value="UQS83966.1"/>
    <property type="molecule type" value="Genomic_DNA"/>
</dbReference>
<name>A0ABY4PE15_9LACO</name>
<dbReference type="RefSeq" id="WP_249513151.1">
    <property type="nucleotide sequence ID" value="NZ_CP093365.1"/>
</dbReference>
<proteinExistence type="predicted"/>
<reference evidence="1 2" key="1">
    <citation type="journal article" date="2022" name="Int. J. Syst. Evol. Microbiol.">
        <title>Apilactobacillus apisilvae sp. nov., Nicolia spurrieriana gen. nov. sp. nov., Bombilactobacillus folatiphilus sp. nov. and Bombilactobacillus thymidiniphilus sp. nov., four new lactic acid bacterial isolates from stingless bees Tetragonula carbonaria and Austroplebeia australis.</title>
        <authorList>
            <person name="Oliphant S.A."/>
            <person name="Watson-Haigh N.S."/>
            <person name="Sumby K.M."/>
            <person name="Gardner J."/>
            <person name="Groom S."/>
            <person name="Jiranek V."/>
        </authorList>
    </citation>
    <scope>NUCLEOTIDE SEQUENCE [LARGE SCALE GENOMIC DNA]</scope>
    <source>
        <strain evidence="1 2">SG4_A1</strain>
    </source>
</reference>
<protein>
    <submittedName>
        <fullName evidence="1">Uncharacterized protein</fullName>
    </submittedName>
</protein>